<dbReference type="InterPro" id="IPR001638">
    <property type="entry name" value="Solute-binding_3/MltF_N"/>
</dbReference>
<keyword evidence="5" id="KW-1185">Reference proteome</keyword>
<dbReference type="SUPFAM" id="SSF53850">
    <property type="entry name" value="Periplasmic binding protein-like II"/>
    <property type="match status" value="1"/>
</dbReference>
<feature type="chain" id="PRO_5046440320" evidence="2">
    <location>
        <begin position="20"/>
        <end position="320"/>
    </location>
</feature>
<dbReference type="Proteomes" id="UP001597199">
    <property type="component" value="Unassembled WGS sequence"/>
</dbReference>
<sequence length="320" mass="33969">MKKTLLGLSALLAATLLVACAPKEIRLKESAAKSSKTTKTATKDVTLNLGTMSAPESIPLYVAKEKGYFEDQHLNVTLQNFKSPKDRDAAVASGQLDGAVSDVVTLAAYENGKLGWKIATGLNGSFGIVSNQPAIKTVADLRGKTIATMPHQTPTFYLDQELAKVGMSEKDVKITEVAQVPARIQLTLDRKIDAMIVPDPFMAIAKSKGAHVVAQSDPVAYQTTILAVAPKLAKQKAVTKRLLAAYNQAVKTLNAGKASDFEAILTKDIGYPAALVPKVKLVHYTQAHAVKTSVLKAAFAYAKAEGVTTTTLDPANVALP</sequence>
<dbReference type="PROSITE" id="PS51257">
    <property type="entry name" value="PROKAR_LIPOPROTEIN"/>
    <property type="match status" value="1"/>
</dbReference>
<feature type="signal peptide" evidence="2">
    <location>
        <begin position="1"/>
        <end position="19"/>
    </location>
</feature>
<organism evidence="4 5">
    <name type="scientific">Lacticaseibacillus suilingensis</name>
    <dbReference type="NCBI Taxonomy" id="2799577"/>
    <lineage>
        <taxon>Bacteria</taxon>
        <taxon>Bacillati</taxon>
        <taxon>Bacillota</taxon>
        <taxon>Bacilli</taxon>
        <taxon>Lactobacillales</taxon>
        <taxon>Lactobacillaceae</taxon>
        <taxon>Lacticaseibacillus</taxon>
    </lineage>
</organism>
<protein>
    <submittedName>
        <fullName evidence="4">ABC transporter substrate-binding protein</fullName>
    </submittedName>
</protein>
<dbReference type="InterPro" id="IPR015168">
    <property type="entry name" value="SsuA/THI5"/>
</dbReference>
<dbReference type="Gene3D" id="3.40.190.10">
    <property type="entry name" value="Periplasmic binding protein-like II"/>
    <property type="match status" value="2"/>
</dbReference>
<dbReference type="PANTHER" id="PTHR30024">
    <property type="entry name" value="ALIPHATIC SULFONATES-BINDING PROTEIN-RELATED"/>
    <property type="match status" value="1"/>
</dbReference>
<gene>
    <name evidence="4" type="ORF">ACFQ41_12070</name>
</gene>
<evidence type="ECO:0000259" key="3">
    <source>
        <dbReference type="SMART" id="SM00062"/>
    </source>
</evidence>
<proteinExistence type="inferred from homology"/>
<name>A0ABW4BJS1_9LACO</name>
<accession>A0ABW4BJS1</accession>
<evidence type="ECO:0000313" key="5">
    <source>
        <dbReference type="Proteomes" id="UP001597199"/>
    </source>
</evidence>
<comment type="caution">
    <text evidence="4">The sequence shown here is derived from an EMBL/GenBank/DDBJ whole genome shotgun (WGS) entry which is preliminary data.</text>
</comment>
<evidence type="ECO:0000256" key="2">
    <source>
        <dbReference type="SAM" id="SignalP"/>
    </source>
</evidence>
<dbReference type="Pfam" id="PF09084">
    <property type="entry name" value="NMT1"/>
    <property type="match status" value="1"/>
</dbReference>
<reference evidence="5" key="1">
    <citation type="journal article" date="2019" name="Int. J. Syst. Evol. Microbiol.">
        <title>The Global Catalogue of Microorganisms (GCM) 10K type strain sequencing project: providing services to taxonomists for standard genome sequencing and annotation.</title>
        <authorList>
            <consortium name="The Broad Institute Genomics Platform"/>
            <consortium name="The Broad Institute Genome Sequencing Center for Infectious Disease"/>
            <person name="Wu L."/>
            <person name="Ma J."/>
        </authorList>
    </citation>
    <scope>NUCLEOTIDE SEQUENCE [LARGE SCALE GENOMIC DNA]</scope>
    <source>
        <strain evidence="5">CCM 9110</strain>
    </source>
</reference>
<evidence type="ECO:0000256" key="1">
    <source>
        <dbReference type="ARBA" id="ARBA00010742"/>
    </source>
</evidence>
<evidence type="ECO:0000313" key="4">
    <source>
        <dbReference type="EMBL" id="MFD1400045.1"/>
    </source>
</evidence>
<dbReference type="EMBL" id="JBHTOA010000047">
    <property type="protein sequence ID" value="MFD1400045.1"/>
    <property type="molecule type" value="Genomic_DNA"/>
</dbReference>
<comment type="similarity">
    <text evidence="1">Belongs to the bacterial solute-binding protein SsuA/TauA family.</text>
</comment>
<feature type="domain" description="Solute-binding protein family 3/N-terminal" evidence="3">
    <location>
        <begin position="46"/>
        <end position="268"/>
    </location>
</feature>
<dbReference type="RefSeq" id="WP_204119716.1">
    <property type="nucleotide sequence ID" value="NZ_BOLV01000023.1"/>
</dbReference>
<keyword evidence="2" id="KW-0732">Signal</keyword>
<dbReference type="SMART" id="SM00062">
    <property type="entry name" value="PBPb"/>
    <property type="match status" value="1"/>
</dbReference>